<evidence type="ECO:0000256" key="2">
    <source>
        <dbReference type="ARBA" id="ARBA00022692"/>
    </source>
</evidence>
<dbReference type="EMBL" id="CAFBMB010000151">
    <property type="protein sequence ID" value="CAB4909597.1"/>
    <property type="molecule type" value="Genomic_DNA"/>
</dbReference>
<accession>A0A6J7GMD3</accession>
<keyword evidence="4 5" id="KW-0472">Membrane</keyword>
<protein>
    <submittedName>
        <fullName evidence="6">Unannotated protein</fullName>
    </submittedName>
</protein>
<dbReference type="AlphaFoldDB" id="A0A6J7GMD3"/>
<evidence type="ECO:0000313" key="6">
    <source>
        <dbReference type="EMBL" id="CAB4909597.1"/>
    </source>
</evidence>
<name>A0A6J7GMD3_9ZZZZ</name>
<gene>
    <name evidence="6" type="ORF">UFOPK3516_01411</name>
</gene>
<evidence type="ECO:0000256" key="3">
    <source>
        <dbReference type="ARBA" id="ARBA00022989"/>
    </source>
</evidence>
<evidence type="ECO:0000256" key="4">
    <source>
        <dbReference type="ARBA" id="ARBA00023136"/>
    </source>
</evidence>
<feature type="transmembrane region" description="Helical" evidence="5">
    <location>
        <begin position="47"/>
        <end position="64"/>
    </location>
</feature>
<comment type="subcellular location">
    <subcellularLocation>
        <location evidence="1">Membrane</location>
        <topology evidence="1">Multi-pass membrane protein</topology>
    </subcellularLocation>
</comment>
<dbReference type="GO" id="GO:0016020">
    <property type="term" value="C:membrane"/>
    <property type="evidence" value="ECO:0007669"/>
    <property type="project" value="UniProtKB-SubCell"/>
</dbReference>
<reference evidence="6" key="1">
    <citation type="submission" date="2020-05" db="EMBL/GenBank/DDBJ databases">
        <authorList>
            <person name="Chiriac C."/>
            <person name="Salcher M."/>
            <person name="Ghai R."/>
            <person name="Kavagutti S V."/>
        </authorList>
    </citation>
    <scope>NUCLEOTIDE SEQUENCE</scope>
</reference>
<proteinExistence type="predicted"/>
<evidence type="ECO:0000256" key="1">
    <source>
        <dbReference type="ARBA" id="ARBA00004141"/>
    </source>
</evidence>
<organism evidence="6">
    <name type="scientific">freshwater metagenome</name>
    <dbReference type="NCBI Taxonomy" id="449393"/>
    <lineage>
        <taxon>unclassified sequences</taxon>
        <taxon>metagenomes</taxon>
        <taxon>ecological metagenomes</taxon>
    </lineage>
</organism>
<feature type="transmembrane region" description="Helical" evidence="5">
    <location>
        <begin position="70"/>
        <end position="92"/>
    </location>
</feature>
<feature type="transmembrane region" description="Helical" evidence="5">
    <location>
        <begin position="6"/>
        <end position="26"/>
    </location>
</feature>
<dbReference type="InterPro" id="IPR032808">
    <property type="entry name" value="DoxX"/>
</dbReference>
<keyword evidence="2 5" id="KW-0812">Transmembrane</keyword>
<evidence type="ECO:0000256" key="5">
    <source>
        <dbReference type="SAM" id="Phobius"/>
    </source>
</evidence>
<sequence length="126" mass="13358">MVIIAYWIVAGILALAYLFSGATKLVRSKAQLEASGQRWVSGARPSFVKFVGVVEILGALGLILPPAFSILVILAPLAAIGLVLVQAVAIGVHMQIRDVKSLPINIVLLILAFATAWLAVLTLILF</sequence>
<dbReference type="Pfam" id="PF13564">
    <property type="entry name" value="DoxX_2"/>
    <property type="match status" value="1"/>
</dbReference>
<feature type="transmembrane region" description="Helical" evidence="5">
    <location>
        <begin position="104"/>
        <end position="125"/>
    </location>
</feature>
<keyword evidence="3 5" id="KW-1133">Transmembrane helix</keyword>